<dbReference type="SMART" id="SM01387">
    <property type="entry name" value="Ribosomal_S15"/>
    <property type="match status" value="1"/>
</dbReference>
<reference evidence="8" key="1">
    <citation type="journal article" date="2023" name="G3 (Bethesda)">
        <title>Whole genome assemblies of Zophobas morio and Tenebrio molitor.</title>
        <authorList>
            <person name="Kaur S."/>
            <person name="Stinson S.A."/>
            <person name="diCenzo G.C."/>
        </authorList>
    </citation>
    <scope>NUCLEOTIDE SEQUENCE</scope>
    <source>
        <strain evidence="8">QUZm001</strain>
    </source>
</reference>
<dbReference type="SUPFAM" id="SSF47060">
    <property type="entry name" value="S15/NS1 RNA-binding domain"/>
    <property type="match status" value="1"/>
</dbReference>
<evidence type="ECO:0000256" key="3">
    <source>
        <dbReference type="ARBA" id="ARBA00023274"/>
    </source>
</evidence>
<dbReference type="InterPro" id="IPR023029">
    <property type="entry name" value="Ribosomal_uS15_arc_euk"/>
</dbReference>
<dbReference type="Pfam" id="PF00312">
    <property type="entry name" value="Ribosomal_S15"/>
    <property type="match status" value="1"/>
</dbReference>
<gene>
    <name evidence="8" type="ORF">Zmor_011766</name>
</gene>
<proteinExistence type="inferred from homology"/>
<evidence type="ECO:0000256" key="4">
    <source>
        <dbReference type="ARBA" id="ARBA00035165"/>
    </source>
</evidence>
<comment type="caution">
    <text evidence="8">The sequence shown here is derived from an EMBL/GenBank/DDBJ whole genome shotgun (WGS) entry which is preliminary data.</text>
</comment>
<organism evidence="8 9">
    <name type="scientific">Zophobas morio</name>
    <dbReference type="NCBI Taxonomy" id="2755281"/>
    <lineage>
        <taxon>Eukaryota</taxon>
        <taxon>Metazoa</taxon>
        <taxon>Ecdysozoa</taxon>
        <taxon>Arthropoda</taxon>
        <taxon>Hexapoda</taxon>
        <taxon>Insecta</taxon>
        <taxon>Pterygota</taxon>
        <taxon>Neoptera</taxon>
        <taxon>Endopterygota</taxon>
        <taxon>Coleoptera</taxon>
        <taxon>Polyphaga</taxon>
        <taxon>Cucujiformia</taxon>
        <taxon>Tenebrionidae</taxon>
        <taxon>Zophobas</taxon>
    </lineage>
</organism>
<feature type="domain" description="Small ribosomal subunit protein uS15 N-terminal" evidence="7">
    <location>
        <begin position="1"/>
        <end position="60"/>
    </location>
</feature>
<dbReference type="InterPro" id="IPR012606">
    <property type="entry name" value="Ribosomal_uS15_N"/>
</dbReference>
<dbReference type="GO" id="GO:0003735">
    <property type="term" value="F:structural constituent of ribosome"/>
    <property type="evidence" value="ECO:0007669"/>
    <property type="project" value="InterPro"/>
</dbReference>
<evidence type="ECO:0000256" key="6">
    <source>
        <dbReference type="RuleBase" id="RU003919"/>
    </source>
</evidence>
<dbReference type="PROSITE" id="PS00362">
    <property type="entry name" value="RIBOSOMAL_S15"/>
    <property type="match status" value="1"/>
</dbReference>
<dbReference type="NCBIfam" id="NF006331">
    <property type="entry name" value="PRK08561.1"/>
    <property type="match status" value="1"/>
</dbReference>
<dbReference type="HAMAP" id="MF_01343_A">
    <property type="entry name" value="Ribosomal_uS15_A"/>
    <property type="match status" value="1"/>
</dbReference>
<dbReference type="PANTHER" id="PTHR11885:SF6">
    <property type="entry name" value="SMALL RIBOSOMAL SUBUNIT PROTEIN US15"/>
    <property type="match status" value="1"/>
</dbReference>
<evidence type="ECO:0000313" key="8">
    <source>
        <dbReference type="EMBL" id="KAJ3616631.1"/>
    </source>
</evidence>
<evidence type="ECO:0000256" key="5">
    <source>
        <dbReference type="ARBA" id="ARBA00035470"/>
    </source>
</evidence>
<evidence type="ECO:0000259" key="7">
    <source>
        <dbReference type="SMART" id="SM01386"/>
    </source>
</evidence>
<dbReference type="AlphaFoldDB" id="A0AA38LZB9"/>
<keyword evidence="9" id="KW-1185">Reference proteome</keyword>
<dbReference type="Pfam" id="PF08069">
    <property type="entry name" value="Ribosomal_S13_N"/>
    <property type="match status" value="1"/>
</dbReference>
<dbReference type="GO" id="GO:0005730">
    <property type="term" value="C:nucleolus"/>
    <property type="evidence" value="ECO:0007669"/>
    <property type="project" value="TreeGrafter"/>
</dbReference>
<keyword evidence="2 6" id="KW-0689">Ribosomal protein</keyword>
<dbReference type="EMBL" id="JALNTZ010003130">
    <property type="protein sequence ID" value="KAJ3616631.1"/>
    <property type="molecule type" value="Genomic_DNA"/>
</dbReference>
<dbReference type="Gene3D" id="4.10.860.130">
    <property type="match status" value="1"/>
</dbReference>
<dbReference type="FunFam" id="4.10.860.130:FF:000001">
    <property type="entry name" value="40S ribosomal protein S13"/>
    <property type="match status" value="1"/>
</dbReference>
<dbReference type="PANTHER" id="PTHR11885">
    <property type="entry name" value="RIBOSOMAL PROTEIN S15P/S13E"/>
    <property type="match status" value="1"/>
</dbReference>
<accession>A0AA38LZB9</accession>
<evidence type="ECO:0000256" key="2">
    <source>
        <dbReference type="ARBA" id="ARBA00022980"/>
    </source>
</evidence>
<dbReference type="CDD" id="cd00353">
    <property type="entry name" value="Ribosomal_S15p_S13e"/>
    <property type="match status" value="1"/>
</dbReference>
<dbReference type="Gene3D" id="1.10.287.10">
    <property type="entry name" value="S15/NS1, RNA-binding"/>
    <property type="match status" value="1"/>
</dbReference>
<dbReference type="FunFam" id="1.10.287.10:FF:000003">
    <property type="entry name" value="40S ribosomal protein S13"/>
    <property type="match status" value="1"/>
</dbReference>
<comment type="similarity">
    <text evidence="1 6">Belongs to the universal ribosomal protein uS15 family.</text>
</comment>
<dbReference type="GO" id="GO:0006412">
    <property type="term" value="P:translation"/>
    <property type="evidence" value="ECO:0007669"/>
    <property type="project" value="InterPro"/>
</dbReference>
<dbReference type="GO" id="GO:0022627">
    <property type="term" value="C:cytosolic small ribosomal subunit"/>
    <property type="evidence" value="ECO:0007669"/>
    <property type="project" value="TreeGrafter"/>
</dbReference>
<dbReference type="SMART" id="SM01386">
    <property type="entry name" value="Ribosomal_S13_N"/>
    <property type="match status" value="1"/>
</dbReference>
<dbReference type="GO" id="GO:0070181">
    <property type="term" value="F:small ribosomal subunit rRNA binding"/>
    <property type="evidence" value="ECO:0007669"/>
    <property type="project" value="TreeGrafter"/>
</dbReference>
<name>A0AA38LZB9_9CUCU</name>
<protein>
    <recommendedName>
        <fullName evidence="4">Small ribosomal subunit protein uS15</fullName>
    </recommendedName>
    <alternativeName>
        <fullName evidence="5">40S ribosomal protein S13</fullName>
    </alternativeName>
</protein>
<dbReference type="InterPro" id="IPR000589">
    <property type="entry name" value="Ribosomal_uS15"/>
</dbReference>
<dbReference type="Proteomes" id="UP001168821">
    <property type="component" value="Unassembled WGS sequence"/>
</dbReference>
<dbReference type="InterPro" id="IPR009068">
    <property type="entry name" value="uS15_NS1_RNA-bd_sf"/>
</dbReference>
<sequence length="151" mass="17174">MGRMHTPGKGISKSALPYRRTPPAWFKLSIKDVMEQICNYARKGYSPSKIGAILRDSCGVTKVERITGNKILRILKANGLAPTLPEDLVALIRKAVTIRKHLSRNRKDKESKFRLILVESRVHRLARYYKRVGQIPPNWKYDASTASSMLI</sequence>
<evidence type="ECO:0000313" key="9">
    <source>
        <dbReference type="Proteomes" id="UP001168821"/>
    </source>
</evidence>
<evidence type="ECO:0000256" key="1">
    <source>
        <dbReference type="ARBA" id="ARBA00008434"/>
    </source>
</evidence>
<keyword evidence="3 6" id="KW-0687">Ribonucleoprotein</keyword>